<dbReference type="EMBL" id="CP000817">
    <property type="protein sequence ID" value="ACA40214.1"/>
    <property type="molecule type" value="Genomic_DNA"/>
</dbReference>
<dbReference type="KEGG" id="lsp:Bsph_2674"/>
<gene>
    <name evidence="1" type="ordered locus">Bsph_2674</name>
</gene>
<evidence type="ECO:0000313" key="1">
    <source>
        <dbReference type="EMBL" id="ACA40214.1"/>
    </source>
</evidence>
<dbReference type="AlphaFoldDB" id="B1HZB7"/>
<proteinExistence type="predicted"/>
<organism evidence="1 2">
    <name type="scientific">Lysinibacillus sphaericus (strain C3-41)</name>
    <dbReference type="NCBI Taxonomy" id="444177"/>
    <lineage>
        <taxon>Bacteria</taxon>
        <taxon>Bacillati</taxon>
        <taxon>Bacillota</taxon>
        <taxon>Bacilli</taxon>
        <taxon>Bacillales</taxon>
        <taxon>Bacillaceae</taxon>
        <taxon>Lysinibacillus</taxon>
    </lineage>
</organism>
<evidence type="ECO:0000313" key="2">
    <source>
        <dbReference type="Proteomes" id="UP000002164"/>
    </source>
</evidence>
<accession>B1HZB7</accession>
<sequence length="45" mass="5450">MIKSEKYNQLRVEPVGFREYNPVLHPRKWETEFIQFSMLAHTAID</sequence>
<dbReference type="Proteomes" id="UP000002164">
    <property type="component" value="Chromosome"/>
</dbReference>
<name>B1HZB7_LYSSC</name>
<dbReference type="HOGENOM" id="CLU_3201709_0_0_9"/>
<protein>
    <submittedName>
        <fullName evidence="1">Uncharacterized protein</fullName>
    </submittedName>
</protein>
<dbReference type="EnsemblBacteria" id="ACA40214">
    <property type="protein sequence ID" value="ACA40214"/>
    <property type="gene ID" value="Bsph_2674"/>
</dbReference>
<reference evidence="1 2" key="1">
    <citation type="journal article" date="2008" name="J. Bacteriol.">
        <title>Complete genome sequence of the mosquitocidal bacterium Bacillus sphaericus C3-41 and comparison with those of closely related Bacillus species.</title>
        <authorList>
            <person name="Hu X."/>
            <person name="Fan W."/>
            <person name="Han B."/>
            <person name="Liu H."/>
            <person name="Zheng D."/>
            <person name="Li Q."/>
            <person name="Dong W."/>
            <person name="Yan J."/>
            <person name="Gao M."/>
            <person name="Berry C."/>
            <person name="Yuan Z."/>
        </authorList>
    </citation>
    <scope>NUCLEOTIDE SEQUENCE [LARGE SCALE GENOMIC DNA]</scope>
    <source>
        <strain evidence="1 2">C3-41</strain>
    </source>
</reference>